<dbReference type="SMR" id="A0A1H3MT91"/>
<evidence type="ECO:0000313" key="10">
    <source>
        <dbReference type="Proteomes" id="UP000199529"/>
    </source>
</evidence>
<evidence type="ECO:0000259" key="8">
    <source>
        <dbReference type="Pfam" id="PF00082"/>
    </source>
</evidence>
<name>A0A1H3MT91_9PSEU</name>
<feature type="transmembrane region" description="Helical" evidence="6">
    <location>
        <begin position="341"/>
        <end position="367"/>
    </location>
</feature>
<evidence type="ECO:0000313" key="9">
    <source>
        <dbReference type="EMBL" id="SDY79901.1"/>
    </source>
</evidence>
<keyword evidence="10" id="KW-1185">Reference proteome</keyword>
<dbReference type="SUPFAM" id="SSF52743">
    <property type="entry name" value="Subtilisin-like"/>
    <property type="match status" value="1"/>
</dbReference>
<dbReference type="EMBL" id="FNOK01000035">
    <property type="protein sequence ID" value="SDY79901.1"/>
    <property type="molecule type" value="Genomic_DNA"/>
</dbReference>
<feature type="chain" id="PRO_5011598565" evidence="7">
    <location>
        <begin position="26"/>
        <end position="387"/>
    </location>
</feature>
<dbReference type="GO" id="GO:0006508">
    <property type="term" value="P:proteolysis"/>
    <property type="evidence" value="ECO:0007669"/>
    <property type="project" value="UniProtKB-KW"/>
</dbReference>
<keyword evidence="6" id="KW-1133">Transmembrane helix</keyword>
<evidence type="ECO:0000256" key="6">
    <source>
        <dbReference type="SAM" id="Phobius"/>
    </source>
</evidence>
<dbReference type="Pfam" id="PF00082">
    <property type="entry name" value="Peptidase_S8"/>
    <property type="match status" value="1"/>
</dbReference>
<reference evidence="10" key="1">
    <citation type="submission" date="2016-10" db="EMBL/GenBank/DDBJ databases">
        <authorList>
            <person name="Varghese N."/>
            <person name="Submissions S."/>
        </authorList>
    </citation>
    <scope>NUCLEOTIDE SEQUENCE [LARGE SCALE GENOMIC DNA]</scope>
    <source>
        <strain evidence="10">CGMCC 4.3530</strain>
    </source>
</reference>
<keyword evidence="4" id="KW-0720">Serine protease</keyword>
<keyword evidence="3" id="KW-0378">Hydrolase</keyword>
<dbReference type="InterPro" id="IPR000209">
    <property type="entry name" value="Peptidase_S8/S53_dom"/>
</dbReference>
<dbReference type="InterPro" id="IPR015500">
    <property type="entry name" value="Peptidase_S8_subtilisin-rel"/>
</dbReference>
<comment type="caution">
    <text evidence="5">Lacks conserved residue(s) required for the propagation of feature annotation.</text>
</comment>
<dbReference type="OrthoDB" id="5240330at2"/>
<protein>
    <submittedName>
        <fullName evidence="9">Type VII secretion-associated serine protease mycosin</fullName>
    </submittedName>
</protein>
<organism evidence="9 10">
    <name type="scientific">Saccharopolyspora shandongensis</name>
    <dbReference type="NCBI Taxonomy" id="418495"/>
    <lineage>
        <taxon>Bacteria</taxon>
        <taxon>Bacillati</taxon>
        <taxon>Actinomycetota</taxon>
        <taxon>Actinomycetes</taxon>
        <taxon>Pseudonocardiales</taxon>
        <taxon>Pseudonocardiaceae</taxon>
        <taxon>Saccharopolyspora</taxon>
    </lineage>
</organism>
<keyword evidence="7" id="KW-0732">Signal</keyword>
<dbReference type="STRING" id="418495.SAMN05216215_103551"/>
<dbReference type="AlphaFoldDB" id="A0A1H3MT91"/>
<evidence type="ECO:0000256" key="7">
    <source>
        <dbReference type="SAM" id="SignalP"/>
    </source>
</evidence>
<accession>A0A1H3MT91</accession>
<dbReference type="InterPro" id="IPR050131">
    <property type="entry name" value="Peptidase_S8_subtilisin-like"/>
</dbReference>
<feature type="domain" description="Peptidase S8/S53" evidence="8">
    <location>
        <begin position="59"/>
        <end position="289"/>
    </location>
</feature>
<dbReference type="Proteomes" id="UP000199529">
    <property type="component" value="Unassembled WGS sequence"/>
</dbReference>
<dbReference type="Gene3D" id="3.40.50.200">
    <property type="entry name" value="Peptidase S8/S53 domain"/>
    <property type="match status" value="1"/>
</dbReference>
<gene>
    <name evidence="9" type="ORF">SAMN05216215_103551</name>
</gene>
<dbReference type="RefSeq" id="WP_093271922.1">
    <property type="nucleotide sequence ID" value="NZ_FNOK01000035.1"/>
</dbReference>
<evidence type="ECO:0000256" key="2">
    <source>
        <dbReference type="ARBA" id="ARBA00022670"/>
    </source>
</evidence>
<evidence type="ECO:0000256" key="5">
    <source>
        <dbReference type="PROSITE-ProRule" id="PRU01240"/>
    </source>
</evidence>
<keyword evidence="2 9" id="KW-0645">Protease</keyword>
<keyword evidence="6" id="KW-0472">Membrane</keyword>
<feature type="signal peptide" evidence="7">
    <location>
        <begin position="1"/>
        <end position="25"/>
    </location>
</feature>
<dbReference type="PANTHER" id="PTHR43806:SF11">
    <property type="entry name" value="CEREVISIN-RELATED"/>
    <property type="match status" value="1"/>
</dbReference>
<keyword evidence="6" id="KW-0812">Transmembrane</keyword>
<evidence type="ECO:0000256" key="4">
    <source>
        <dbReference type="ARBA" id="ARBA00022825"/>
    </source>
</evidence>
<evidence type="ECO:0000256" key="3">
    <source>
        <dbReference type="ARBA" id="ARBA00022801"/>
    </source>
</evidence>
<dbReference type="PROSITE" id="PS51892">
    <property type="entry name" value="SUBTILASE"/>
    <property type="match status" value="1"/>
</dbReference>
<sequence>MRGNAAAAVAVLALAGFTGVAPPLAAQQQCAAPADKVSEARGWALQRLAPDRVWGLTRGDSVQVAVVGTGVSAASPALAGAVAPGADLTGGGAADDDCSGRDTFVAGVIAARQLPGTGFTGVAPGARIFPVRVTNDPSKVDPGKLAAGIRLAADSGARVIAISVGTPAATPDLRAAVAYAGSRDVLVVAASDVDVGKGAVPYPAGFPESLPVAGVGENGTAAGSAARPALVAPGSQVVSIAPRGAGNVTATGGGIAVGFVAGAAALVRDYRPGLTAVQVRYRLETTADHPSAVLPDPQRGFGVVNPHAAVTTVLPAESGDRAMPAQTPPLRLPPVRAGDPLPVTVALVVTGVVGGAALLGGIAAALAQRARRRGWRSAWAPSEEGER</sequence>
<dbReference type="GO" id="GO:0004252">
    <property type="term" value="F:serine-type endopeptidase activity"/>
    <property type="evidence" value="ECO:0007669"/>
    <property type="project" value="InterPro"/>
</dbReference>
<proteinExistence type="inferred from homology"/>
<evidence type="ECO:0000256" key="1">
    <source>
        <dbReference type="ARBA" id="ARBA00011073"/>
    </source>
</evidence>
<dbReference type="InterPro" id="IPR036852">
    <property type="entry name" value="Peptidase_S8/S53_dom_sf"/>
</dbReference>
<dbReference type="PANTHER" id="PTHR43806">
    <property type="entry name" value="PEPTIDASE S8"/>
    <property type="match status" value="1"/>
</dbReference>
<comment type="similarity">
    <text evidence="1 5">Belongs to the peptidase S8 family.</text>
</comment>
<dbReference type="PRINTS" id="PR00723">
    <property type="entry name" value="SUBTILISIN"/>
</dbReference>